<name>A0A9P7S4I3_9AGAR</name>
<sequence>MIYMPTAKRLGQILIGLGIATCYAESRYWRSKCVDNYRQSSHWHGRAVRFNWNDFRIYEVNEEEQHGIRVSSYITHEPSSSRKVSTIRRGAQQVPEFHGTQRPSDVMYGALSRTS</sequence>
<keyword evidence="3" id="KW-1185">Reference proteome</keyword>
<comment type="caution">
    <text evidence="2">The sequence shown here is derived from an EMBL/GenBank/DDBJ whole genome shotgun (WGS) entry which is preliminary data.</text>
</comment>
<dbReference type="KEGG" id="more:E1B28_006070"/>
<evidence type="ECO:0000256" key="1">
    <source>
        <dbReference type="SAM" id="MobiDB-lite"/>
    </source>
</evidence>
<feature type="region of interest" description="Disordered" evidence="1">
    <location>
        <begin position="81"/>
        <end position="104"/>
    </location>
</feature>
<evidence type="ECO:0000313" key="3">
    <source>
        <dbReference type="Proteomes" id="UP001049176"/>
    </source>
</evidence>
<organism evidence="2 3">
    <name type="scientific">Marasmius oreades</name>
    <name type="common">fairy-ring Marasmius</name>
    <dbReference type="NCBI Taxonomy" id="181124"/>
    <lineage>
        <taxon>Eukaryota</taxon>
        <taxon>Fungi</taxon>
        <taxon>Dikarya</taxon>
        <taxon>Basidiomycota</taxon>
        <taxon>Agaricomycotina</taxon>
        <taxon>Agaricomycetes</taxon>
        <taxon>Agaricomycetidae</taxon>
        <taxon>Agaricales</taxon>
        <taxon>Marasmiineae</taxon>
        <taxon>Marasmiaceae</taxon>
        <taxon>Marasmius</taxon>
    </lineage>
</organism>
<gene>
    <name evidence="2" type="ORF">E1B28_006070</name>
</gene>
<dbReference type="AlphaFoldDB" id="A0A9P7S4I3"/>
<accession>A0A9P7S4I3</accession>
<dbReference type="GeneID" id="66075146"/>
<dbReference type="EMBL" id="CM032183">
    <property type="protein sequence ID" value="KAG7095304.1"/>
    <property type="molecule type" value="Genomic_DNA"/>
</dbReference>
<dbReference type="Proteomes" id="UP001049176">
    <property type="component" value="Chromosome 3"/>
</dbReference>
<evidence type="ECO:0000313" key="2">
    <source>
        <dbReference type="EMBL" id="KAG7095304.1"/>
    </source>
</evidence>
<proteinExistence type="predicted"/>
<dbReference type="RefSeq" id="XP_043011774.1">
    <property type="nucleotide sequence ID" value="XM_043150684.1"/>
</dbReference>
<reference evidence="2" key="1">
    <citation type="journal article" date="2021" name="Genome Biol. Evol.">
        <title>The assembled and annotated genome of the fairy-ring fungus Marasmius oreades.</title>
        <authorList>
            <person name="Hiltunen M."/>
            <person name="Ament-Velasquez S.L."/>
            <person name="Johannesson H."/>
        </authorList>
    </citation>
    <scope>NUCLEOTIDE SEQUENCE</scope>
    <source>
        <strain evidence="2">03SP1</strain>
    </source>
</reference>
<protein>
    <submittedName>
        <fullName evidence="2">Uncharacterized protein</fullName>
    </submittedName>
</protein>